<dbReference type="CDD" id="cd18785">
    <property type="entry name" value="SF2_C"/>
    <property type="match status" value="1"/>
</dbReference>
<keyword evidence="4" id="KW-1185">Reference proteome</keyword>
<keyword evidence="3" id="KW-0067">ATP-binding</keyword>
<keyword evidence="3" id="KW-0378">Hydrolase</keyword>
<dbReference type="EC" id="3.6.4.-" evidence="3"/>
<evidence type="ECO:0000313" key="4">
    <source>
        <dbReference type="Proteomes" id="UP001596266"/>
    </source>
</evidence>
<reference evidence="4" key="1">
    <citation type="journal article" date="2019" name="Int. J. Syst. Evol. Microbiol.">
        <title>The Global Catalogue of Microorganisms (GCM) 10K type strain sequencing project: providing services to taxonomists for standard genome sequencing and annotation.</title>
        <authorList>
            <consortium name="The Broad Institute Genomics Platform"/>
            <consortium name="The Broad Institute Genome Sequencing Center for Infectious Disease"/>
            <person name="Wu L."/>
            <person name="Ma J."/>
        </authorList>
    </citation>
    <scope>NUCLEOTIDE SEQUENCE [LARGE SCALE GENOMIC DNA]</scope>
    <source>
        <strain evidence="4">CGMCC 1.15277</strain>
    </source>
</reference>
<dbReference type="GO" id="GO:0016787">
    <property type="term" value="F:hydrolase activity"/>
    <property type="evidence" value="ECO:0007669"/>
    <property type="project" value="UniProtKB-KW"/>
</dbReference>
<comment type="caution">
    <text evidence="3">The sequence shown here is derived from an EMBL/GenBank/DDBJ whole genome shotgun (WGS) entry which is preliminary data.</text>
</comment>
<dbReference type="Pfam" id="PF04851">
    <property type="entry name" value="ResIII"/>
    <property type="match status" value="1"/>
</dbReference>
<keyword evidence="3" id="KW-0547">Nucleotide-binding</keyword>
<feature type="region of interest" description="Disordered" evidence="1">
    <location>
        <begin position="682"/>
        <end position="714"/>
    </location>
</feature>
<evidence type="ECO:0000313" key="3">
    <source>
        <dbReference type="EMBL" id="MFC6398011.1"/>
    </source>
</evidence>
<dbReference type="PANTHER" id="PTHR47396">
    <property type="entry name" value="TYPE I RESTRICTION ENZYME ECOKI R PROTEIN"/>
    <property type="match status" value="1"/>
</dbReference>
<feature type="domain" description="Helicase/UvrB N-terminal" evidence="2">
    <location>
        <begin position="3"/>
        <end position="191"/>
    </location>
</feature>
<dbReference type="InterPro" id="IPR050742">
    <property type="entry name" value="Helicase_Restrict-Modif_Enz"/>
</dbReference>
<evidence type="ECO:0000256" key="1">
    <source>
        <dbReference type="SAM" id="MobiDB-lite"/>
    </source>
</evidence>
<dbReference type="RefSeq" id="WP_343886834.1">
    <property type="nucleotide sequence ID" value="NZ_BAAAKI010000024.1"/>
</dbReference>
<accession>A0ABW1X3V4</accession>
<dbReference type="InterPro" id="IPR006935">
    <property type="entry name" value="Helicase/UvrB_N"/>
</dbReference>
<dbReference type="InterPro" id="IPR027417">
    <property type="entry name" value="P-loop_NTPase"/>
</dbReference>
<dbReference type="GO" id="GO:0004386">
    <property type="term" value="F:helicase activity"/>
    <property type="evidence" value="ECO:0007669"/>
    <property type="project" value="UniProtKB-KW"/>
</dbReference>
<sequence>MEFTLNDYQVDAVADVLTNLSDARDFWHRRGRRSAVSLSATTGAGKTVMATAVIEALFRGDDTFDFEADPSAVILWFSDDPSLNEQTRSRILEASDDRINFTDLIVVPNTFNQEKFKAHKVYFLNTQKMRDGAKLVQGHDPERDRERYGEALLPPDGRTWTIWQTIQNTIEDPNLTLYLVLDEAHRGMKETKADEEEKATIVSRLINGHAGIPAVPVVWGISATVDRFDKAMERAQNRTILAKLHVDAARVQESGLLKDTIVLDIPAESGPYRTTLVRRAADKVRAMTREWAEYADSQPDSKIVYPLLILQVENNPNHAEIGEALDVIFDRWPEITPAAIANVFGEHRTKTFGQWEVPYIKPERVQESSSVRVLVAKDAISTGWDCPRAEVMVSFRTAKDPTMITQLLGRMVRTPLARRIPGNDRLNAVECILPHFDAKAVTAIAEKMMHGGGASDEETVPGRRVLFDAKDYVPNLALGWDADHPGKGESPTAQAVWDKFVQLPAQSIPPKGAKPVKRLTLLAHELATDDLLPDAGKVAHAELHKVLNAARERFSAELAVAADDVATMEGATLVADMRGKAKSFSQYVEEADIVAIEAAYRAAGRVFSPDLARTYAEHLATQNVSVSREDALLEAHETIAAMGLVPEIKTYLESEAERLTSAWFTTYRAAIKNLSHERKAEYHRIRQMSREPQPEDLEKPEKRTEPTKVREANGQEHPLPLRRDHLMADESGNFPANLNDWEVAVLDRETQQTGFVAWYRNPARSATGSLAISYEDGQSWKALRPDFLVFSRTPSGEITASIVDPHGHHLSDALPKLKGLATYAEKHGQHFARIDAITKIRDTFRVLDMTERTTREAVLNATDAKSLYEGVHGNDY</sequence>
<name>A0ABW1X3V4_9ACTN</name>
<protein>
    <submittedName>
        <fullName evidence="3">DEAD/DEAH box helicase</fullName>
        <ecNumber evidence="3">3.6.4.-</ecNumber>
    </submittedName>
</protein>
<gene>
    <name evidence="3" type="ORF">ACFP57_13600</name>
</gene>
<dbReference type="PANTHER" id="PTHR47396:SF1">
    <property type="entry name" value="ATP-DEPENDENT HELICASE IRC3-RELATED"/>
    <property type="match status" value="1"/>
</dbReference>
<keyword evidence="3" id="KW-0347">Helicase</keyword>
<dbReference type="Gene3D" id="3.40.50.300">
    <property type="entry name" value="P-loop containing nucleotide triphosphate hydrolases"/>
    <property type="match status" value="2"/>
</dbReference>
<evidence type="ECO:0000259" key="2">
    <source>
        <dbReference type="Pfam" id="PF04851"/>
    </source>
</evidence>
<organism evidence="3 4">
    <name type="scientific">Luteococcus sanguinis</name>
    <dbReference type="NCBI Taxonomy" id="174038"/>
    <lineage>
        <taxon>Bacteria</taxon>
        <taxon>Bacillati</taxon>
        <taxon>Actinomycetota</taxon>
        <taxon>Actinomycetes</taxon>
        <taxon>Propionibacteriales</taxon>
        <taxon>Propionibacteriaceae</taxon>
        <taxon>Luteococcus</taxon>
    </lineage>
</organism>
<dbReference type="Proteomes" id="UP001596266">
    <property type="component" value="Unassembled WGS sequence"/>
</dbReference>
<dbReference type="SUPFAM" id="SSF52540">
    <property type="entry name" value="P-loop containing nucleoside triphosphate hydrolases"/>
    <property type="match status" value="1"/>
</dbReference>
<proteinExistence type="predicted"/>
<dbReference type="EMBL" id="JBHSUA010000025">
    <property type="protein sequence ID" value="MFC6398011.1"/>
    <property type="molecule type" value="Genomic_DNA"/>
</dbReference>